<evidence type="ECO:0000313" key="2">
    <source>
        <dbReference type="EMBL" id="NJP33616.1"/>
    </source>
</evidence>
<evidence type="ECO:0000259" key="1">
    <source>
        <dbReference type="Pfam" id="PF01370"/>
    </source>
</evidence>
<dbReference type="RefSeq" id="WP_168001983.1">
    <property type="nucleotide sequence ID" value="NZ_JAATEO010000017.1"/>
</dbReference>
<feature type="domain" description="NAD-dependent epimerase/dehydratase" evidence="1">
    <location>
        <begin position="5"/>
        <end position="241"/>
    </location>
</feature>
<organism evidence="2 3">
    <name type="scientific">Micromonospora thermarum</name>
    <dbReference type="NCBI Taxonomy" id="2720024"/>
    <lineage>
        <taxon>Bacteria</taxon>
        <taxon>Bacillati</taxon>
        <taxon>Actinomycetota</taxon>
        <taxon>Actinomycetes</taxon>
        <taxon>Micromonosporales</taxon>
        <taxon>Micromonosporaceae</taxon>
        <taxon>Micromonospora</taxon>
    </lineage>
</organism>
<proteinExistence type="predicted"/>
<evidence type="ECO:0000313" key="3">
    <source>
        <dbReference type="Proteomes" id="UP000783871"/>
    </source>
</evidence>
<dbReference type="InterPro" id="IPR036291">
    <property type="entry name" value="NAD(P)-bd_dom_sf"/>
</dbReference>
<comment type="caution">
    <text evidence="2">The sequence shown here is derived from an EMBL/GenBank/DDBJ whole genome shotgun (WGS) entry which is preliminary data.</text>
</comment>
<dbReference type="SUPFAM" id="SSF51735">
    <property type="entry name" value="NAD(P)-binding Rossmann-fold domains"/>
    <property type="match status" value="1"/>
</dbReference>
<sequence length="328" mass="35545">MSARVVVTGGYGFIGTHLVDRLVARGDEVTVVDGAPPATGRPAWAGHVRFVEADVRDAGRLAEVIAPGVDVVYHLAAVVGVDRYLARPLDVIDINVTGTRAVLDLACRAGARVLLASTSEVFGKNPAVPWREDDDRVLGATSADRWTYSTSKALTEHLAYAFGRQHGLAATIVRYFNVYGPRQRPAYLVSRSVHRALNGRPVVVYDRGRQTRCFTFVDDAVAGTLAAADRPEAVGESFNIGRTVENSIAEVVQLIGVLTGSDARSEVDTQAALGTAYEDLARRIPDTTKARTMLDWKCEVPLHDGLARTVRWARENPWWLALPDTGAS</sequence>
<accession>A0ABX0ZBF7</accession>
<keyword evidence="3" id="KW-1185">Reference proteome</keyword>
<dbReference type="PANTHER" id="PTHR43245:SF13">
    <property type="entry name" value="UDP-D-APIOSE_UDP-D-XYLOSE SYNTHASE 2"/>
    <property type="match status" value="1"/>
</dbReference>
<dbReference type="Gene3D" id="3.40.50.720">
    <property type="entry name" value="NAD(P)-binding Rossmann-like Domain"/>
    <property type="match status" value="1"/>
</dbReference>
<dbReference type="Pfam" id="PF01370">
    <property type="entry name" value="Epimerase"/>
    <property type="match status" value="1"/>
</dbReference>
<dbReference type="PANTHER" id="PTHR43245">
    <property type="entry name" value="BIFUNCTIONAL POLYMYXIN RESISTANCE PROTEIN ARNA"/>
    <property type="match status" value="1"/>
</dbReference>
<name>A0ABX0ZBF7_9ACTN</name>
<dbReference type="InterPro" id="IPR001509">
    <property type="entry name" value="Epimerase_deHydtase"/>
</dbReference>
<dbReference type="InterPro" id="IPR050177">
    <property type="entry name" value="Lipid_A_modif_metabolic_enz"/>
</dbReference>
<dbReference type="EMBL" id="JAATEO010000017">
    <property type="protein sequence ID" value="NJP33616.1"/>
    <property type="molecule type" value="Genomic_DNA"/>
</dbReference>
<gene>
    <name evidence="2" type="ORF">HCJ94_16915</name>
</gene>
<dbReference type="Proteomes" id="UP000783871">
    <property type="component" value="Unassembled WGS sequence"/>
</dbReference>
<protein>
    <submittedName>
        <fullName evidence="2">NAD-dependent epimerase/dehydratase family protein</fullName>
    </submittedName>
</protein>
<reference evidence="2 3" key="1">
    <citation type="submission" date="2020-03" db="EMBL/GenBank/DDBJ databases">
        <title>WGS of actinomycetes isolated from Thailand.</title>
        <authorList>
            <person name="Thawai C."/>
        </authorList>
    </citation>
    <scope>NUCLEOTIDE SEQUENCE [LARGE SCALE GENOMIC DNA]</scope>
    <source>
        <strain evidence="2 3">HSS6-12</strain>
    </source>
</reference>